<proteinExistence type="predicted"/>
<keyword evidence="2" id="KW-1185">Reference proteome</keyword>
<name>A0ABY6JVU7_9GAMM</name>
<dbReference type="Proteomes" id="UP001163082">
    <property type="component" value="Plasmid unnamed"/>
</dbReference>
<sequence>MLRLAALGSQLVNVIAFDGSPDETVSGRAYRQGVLQGCAKWERRRRWINRAFWWQTDHCRGSHLQDLRMARAITALYD</sequence>
<protein>
    <submittedName>
        <fullName evidence="1">Uncharacterized protein</fullName>
    </submittedName>
</protein>
<reference evidence="1" key="1">
    <citation type="journal article" date="2022" name="Antonie Van Leeuwenhoek">
        <title>Whole genome sequencing of the halophilic Halomonas qaidamensis XH36, a novel species strain with high ectoine production.</title>
        <authorList>
            <person name="Zhang T."/>
            <person name="Cui T."/>
            <person name="Cao Y."/>
            <person name="Li Y."/>
            <person name="Li F."/>
            <person name="Zhu D."/>
            <person name="Xing J."/>
        </authorList>
    </citation>
    <scope>NUCLEOTIDE SEQUENCE</scope>
    <source>
        <strain evidence="1">XH36</strain>
    </source>
</reference>
<geneLocation type="plasmid" evidence="1 2">
    <name>unnamed</name>
</geneLocation>
<accession>A0ABY6JVU7</accession>
<evidence type="ECO:0000313" key="1">
    <source>
        <dbReference type="EMBL" id="UYV20958.1"/>
    </source>
</evidence>
<organism evidence="1 2">
    <name type="scientific">Halomonas qaidamensis</name>
    <dbReference type="NCBI Taxonomy" id="2866211"/>
    <lineage>
        <taxon>Bacteria</taxon>
        <taxon>Pseudomonadati</taxon>
        <taxon>Pseudomonadota</taxon>
        <taxon>Gammaproteobacteria</taxon>
        <taxon>Oceanospirillales</taxon>
        <taxon>Halomonadaceae</taxon>
        <taxon>Halomonas</taxon>
    </lineage>
</organism>
<dbReference type="EMBL" id="CP080628">
    <property type="protein sequence ID" value="UYV20958.1"/>
    <property type="molecule type" value="Genomic_DNA"/>
</dbReference>
<evidence type="ECO:0000313" key="2">
    <source>
        <dbReference type="Proteomes" id="UP001163082"/>
    </source>
</evidence>
<gene>
    <name evidence="1" type="ORF">K1Y77_17215</name>
</gene>
<keyword evidence="1" id="KW-0614">Plasmid</keyword>